<protein>
    <recommendedName>
        <fullName evidence="3">Tle cognate immunity protein 4 C-terminal domain-containing protein</fullName>
    </recommendedName>
</protein>
<sequence length="451" mass="49117">MMIVCLPRFAACHLATLLLFAGAYGEGMAANQADPAAPSRRPTAQELMQATAPGYATPAGMARECLGRLVFDVHAPVQWPTRYKDASDTGIFYRSFSEDVFHQGDEIQVGNVRIGVLGPLGKEDMAALREAMPQPRIDRLQALLKDDEAELAALKGQPANAKTRQASYLAQKSLTGRQAQIKELQSNYQTFDSGLPDSDGYRSSEGSGTANPTRYSIYRSHLKRGEYVYVFESMQEIRDNNSEAAHGQQFIRFLKSFRPRAANEVPKELGLCIPHGFIADDGKTVSAIKQSLRWPDAPGVLYTISTGNVDARALKVPLVQAAATGGIGQFGSRGEQEAKPFIVERIAPRSVRIGALTAQQGGVALKVERPGSAPFETYTVFTGYAGWLGTAVLPYILIELGSRSMEQAPELKQNPPPFKSSYARLETLLKSTHLRPTEPAMPELRGLSGTQ</sequence>
<dbReference type="InterPro" id="IPR041290">
    <property type="entry name" value="Tli4_C"/>
</dbReference>
<evidence type="ECO:0000259" key="3">
    <source>
        <dbReference type="Pfam" id="PF18426"/>
    </source>
</evidence>
<organism evidence="4 5">
    <name type="scientific">Janthinobacterium lividum</name>
    <dbReference type="NCBI Taxonomy" id="29581"/>
    <lineage>
        <taxon>Bacteria</taxon>
        <taxon>Pseudomonadati</taxon>
        <taxon>Pseudomonadota</taxon>
        <taxon>Betaproteobacteria</taxon>
        <taxon>Burkholderiales</taxon>
        <taxon>Oxalobacteraceae</taxon>
        <taxon>Janthinobacterium</taxon>
    </lineage>
</organism>
<evidence type="ECO:0000313" key="5">
    <source>
        <dbReference type="Proteomes" id="UP000662821"/>
    </source>
</evidence>
<feature type="chain" id="PRO_5042493150" description="Tle cognate immunity protein 4 C-terminal domain-containing protein" evidence="2">
    <location>
        <begin position="30"/>
        <end position="451"/>
    </location>
</feature>
<evidence type="ECO:0000256" key="1">
    <source>
        <dbReference type="SAM" id="MobiDB-lite"/>
    </source>
</evidence>
<evidence type="ECO:0000256" key="2">
    <source>
        <dbReference type="SAM" id="SignalP"/>
    </source>
</evidence>
<feature type="region of interest" description="Disordered" evidence="1">
    <location>
        <begin position="432"/>
        <end position="451"/>
    </location>
</feature>
<keyword evidence="2" id="KW-0732">Signal</keyword>
<dbReference type="Proteomes" id="UP000662821">
    <property type="component" value="Chromosome"/>
</dbReference>
<accession>A0AAJ4T7P6</accession>
<feature type="region of interest" description="Disordered" evidence="1">
    <location>
        <begin position="187"/>
        <end position="213"/>
    </location>
</feature>
<feature type="domain" description="Tle cognate immunity protein 4 C-terminal" evidence="3">
    <location>
        <begin position="264"/>
        <end position="437"/>
    </location>
</feature>
<dbReference type="RefSeq" id="WP_151094772.1">
    <property type="nucleotide sequence ID" value="NZ_CP071520.1"/>
</dbReference>
<name>A0AAJ4T7P6_9BURK</name>
<dbReference type="EMBL" id="CP071520">
    <property type="protein sequence ID" value="QSX98885.1"/>
    <property type="molecule type" value="Genomic_DNA"/>
</dbReference>
<reference evidence="4 5" key="1">
    <citation type="submission" date="2021-03" db="EMBL/GenBank/DDBJ databases">
        <title>Draft genome sequence of Janthinobacterium sp. strain PLB02 isolated from infected primmorphs (Lubomirskia baicalensis).</title>
        <authorList>
            <person name="Chernogor L.I."/>
            <person name="Belikov S.I."/>
            <person name="Petrushin I.S."/>
        </authorList>
    </citation>
    <scope>NUCLEOTIDE SEQUENCE [LARGE SCALE GENOMIC DNA]</scope>
    <source>
        <strain evidence="4 5">PLB02</strain>
    </source>
</reference>
<dbReference type="AlphaFoldDB" id="A0AAJ4T7P6"/>
<gene>
    <name evidence="4" type="ORF">J3P46_13845</name>
</gene>
<proteinExistence type="predicted"/>
<feature type="compositionally biased region" description="Polar residues" evidence="1">
    <location>
        <begin position="204"/>
        <end position="213"/>
    </location>
</feature>
<evidence type="ECO:0000313" key="4">
    <source>
        <dbReference type="EMBL" id="QSX98885.1"/>
    </source>
</evidence>
<feature type="signal peptide" evidence="2">
    <location>
        <begin position="1"/>
        <end position="29"/>
    </location>
</feature>
<dbReference type="Pfam" id="PF18426">
    <property type="entry name" value="Tli4_C"/>
    <property type="match status" value="1"/>
</dbReference>